<dbReference type="EnsemblPlants" id="AET1Gv20448600.10">
    <property type="protein sequence ID" value="AET1Gv20448600.10"/>
    <property type="gene ID" value="AET1Gv20448600"/>
</dbReference>
<accession>A0A452YKQ5</accession>
<reference evidence="2" key="1">
    <citation type="journal article" date="2014" name="Science">
        <title>Ancient hybridizations among the ancestral genomes of bread wheat.</title>
        <authorList>
            <consortium name="International Wheat Genome Sequencing Consortium,"/>
            <person name="Marcussen T."/>
            <person name="Sandve S.R."/>
            <person name="Heier L."/>
            <person name="Spannagl M."/>
            <person name="Pfeifer M."/>
            <person name="Jakobsen K.S."/>
            <person name="Wulff B.B."/>
            <person name="Steuernagel B."/>
            <person name="Mayer K.F."/>
            <person name="Olsen O.A."/>
        </authorList>
    </citation>
    <scope>NUCLEOTIDE SEQUENCE [LARGE SCALE GENOMIC DNA]</scope>
    <source>
        <strain evidence="2">cv. AL8/78</strain>
    </source>
</reference>
<organism evidence="1 2">
    <name type="scientific">Aegilops tauschii subsp. strangulata</name>
    <name type="common">Goatgrass</name>
    <dbReference type="NCBI Taxonomy" id="200361"/>
    <lineage>
        <taxon>Eukaryota</taxon>
        <taxon>Viridiplantae</taxon>
        <taxon>Streptophyta</taxon>
        <taxon>Embryophyta</taxon>
        <taxon>Tracheophyta</taxon>
        <taxon>Spermatophyta</taxon>
        <taxon>Magnoliopsida</taxon>
        <taxon>Liliopsida</taxon>
        <taxon>Poales</taxon>
        <taxon>Poaceae</taxon>
        <taxon>BOP clade</taxon>
        <taxon>Pooideae</taxon>
        <taxon>Triticodae</taxon>
        <taxon>Triticeae</taxon>
        <taxon>Triticinae</taxon>
        <taxon>Aegilops</taxon>
    </lineage>
</organism>
<reference evidence="1" key="5">
    <citation type="journal article" date="2021" name="G3 (Bethesda)">
        <title>Aegilops tauschii genome assembly Aet v5.0 features greater sequence contiguity and improved annotation.</title>
        <authorList>
            <person name="Wang L."/>
            <person name="Zhu T."/>
            <person name="Rodriguez J.C."/>
            <person name="Deal K.R."/>
            <person name="Dubcovsky J."/>
            <person name="McGuire P.E."/>
            <person name="Lux T."/>
            <person name="Spannagl M."/>
            <person name="Mayer K.F.X."/>
            <person name="Baldrich P."/>
            <person name="Meyers B.C."/>
            <person name="Huo N."/>
            <person name="Gu Y.Q."/>
            <person name="Zhou H."/>
            <person name="Devos K.M."/>
            <person name="Bennetzen J.L."/>
            <person name="Unver T."/>
            <person name="Budak H."/>
            <person name="Gulick P.J."/>
            <person name="Galiba G."/>
            <person name="Kalapos B."/>
            <person name="Nelson D.R."/>
            <person name="Li P."/>
            <person name="You F.M."/>
            <person name="Luo M.C."/>
            <person name="Dvorak J."/>
        </authorList>
    </citation>
    <scope>NUCLEOTIDE SEQUENCE [LARGE SCALE GENOMIC DNA]</scope>
    <source>
        <strain evidence="1">cv. AL8/78</strain>
    </source>
</reference>
<evidence type="ECO:0008006" key="3">
    <source>
        <dbReference type="Google" id="ProtNLM"/>
    </source>
</evidence>
<reference evidence="2" key="2">
    <citation type="journal article" date="2017" name="Nat. Plants">
        <title>The Aegilops tauschii genome reveals multiple impacts of transposons.</title>
        <authorList>
            <person name="Zhao G."/>
            <person name="Zou C."/>
            <person name="Li K."/>
            <person name="Wang K."/>
            <person name="Li T."/>
            <person name="Gao L."/>
            <person name="Zhang X."/>
            <person name="Wang H."/>
            <person name="Yang Z."/>
            <person name="Liu X."/>
            <person name="Jiang W."/>
            <person name="Mao L."/>
            <person name="Kong X."/>
            <person name="Jiao Y."/>
            <person name="Jia J."/>
        </authorList>
    </citation>
    <scope>NUCLEOTIDE SEQUENCE [LARGE SCALE GENOMIC DNA]</scope>
    <source>
        <strain evidence="2">cv. AL8/78</strain>
    </source>
</reference>
<protein>
    <recommendedName>
        <fullName evidence="3">Reverse transcriptase domain-containing protein</fullName>
    </recommendedName>
</protein>
<keyword evidence="2" id="KW-1185">Reference proteome</keyword>
<evidence type="ECO:0000313" key="2">
    <source>
        <dbReference type="Proteomes" id="UP000015105"/>
    </source>
</evidence>
<dbReference type="Gramene" id="AET1Gv20448600.10">
    <property type="protein sequence ID" value="AET1Gv20448600.10"/>
    <property type="gene ID" value="AET1Gv20448600"/>
</dbReference>
<name>A0A452YKQ5_AEGTS</name>
<sequence>LPRVDPQDAAKHLKHILDDFAAATGLQINFTKTTFIPLNVDPQDATQMASDLATNIFSFPQIYLGLPLSRTNYRPLPSSLSLTVVIPI</sequence>
<proteinExistence type="predicted"/>
<dbReference type="AlphaFoldDB" id="A0A452YKQ5"/>
<evidence type="ECO:0000313" key="1">
    <source>
        <dbReference type="EnsemblPlants" id="AET1Gv20448600.10"/>
    </source>
</evidence>
<reference evidence="1" key="3">
    <citation type="journal article" date="2017" name="Nature">
        <title>Genome sequence of the progenitor of the wheat D genome Aegilops tauschii.</title>
        <authorList>
            <person name="Luo M.C."/>
            <person name="Gu Y.Q."/>
            <person name="Puiu D."/>
            <person name="Wang H."/>
            <person name="Twardziok S.O."/>
            <person name="Deal K.R."/>
            <person name="Huo N."/>
            <person name="Zhu T."/>
            <person name="Wang L."/>
            <person name="Wang Y."/>
            <person name="McGuire P.E."/>
            <person name="Liu S."/>
            <person name="Long H."/>
            <person name="Ramasamy R.K."/>
            <person name="Rodriguez J.C."/>
            <person name="Van S.L."/>
            <person name="Yuan L."/>
            <person name="Wang Z."/>
            <person name="Xia Z."/>
            <person name="Xiao L."/>
            <person name="Anderson O.D."/>
            <person name="Ouyang S."/>
            <person name="Liang Y."/>
            <person name="Zimin A.V."/>
            <person name="Pertea G."/>
            <person name="Qi P."/>
            <person name="Bennetzen J.L."/>
            <person name="Dai X."/>
            <person name="Dawson M.W."/>
            <person name="Muller H.G."/>
            <person name="Kugler K."/>
            <person name="Rivarola-Duarte L."/>
            <person name="Spannagl M."/>
            <person name="Mayer K.F.X."/>
            <person name="Lu F.H."/>
            <person name="Bevan M.W."/>
            <person name="Leroy P."/>
            <person name="Li P."/>
            <person name="You F.M."/>
            <person name="Sun Q."/>
            <person name="Liu Z."/>
            <person name="Lyons E."/>
            <person name="Wicker T."/>
            <person name="Salzberg S.L."/>
            <person name="Devos K.M."/>
            <person name="Dvorak J."/>
        </authorList>
    </citation>
    <scope>NUCLEOTIDE SEQUENCE [LARGE SCALE GENOMIC DNA]</scope>
    <source>
        <strain evidence="1">cv. AL8/78</strain>
    </source>
</reference>
<dbReference type="Proteomes" id="UP000015105">
    <property type="component" value="Chromosome 1D"/>
</dbReference>
<reference evidence="1" key="4">
    <citation type="submission" date="2019-03" db="UniProtKB">
        <authorList>
            <consortium name="EnsemblPlants"/>
        </authorList>
    </citation>
    <scope>IDENTIFICATION</scope>
</reference>